<accession>A0A383B1E2</accession>
<protein>
    <submittedName>
        <fullName evidence="1">Uncharacterized protein</fullName>
    </submittedName>
</protein>
<sequence>MATLIKIKRASSGSAELAPSSLAAGELAVSYGDDSLHSNAGDRLFVGDVDGSNVLVIGGKYFADLADHAPGTLTASSALIADASSKLDNIKVDNLD</sequence>
<evidence type="ECO:0000313" key="1">
    <source>
        <dbReference type="EMBL" id="SVE13897.1"/>
    </source>
</evidence>
<feature type="non-terminal residue" evidence="1">
    <location>
        <position position="96"/>
    </location>
</feature>
<dbReference type="EMBL" id="UINC01196753">
    <property type="protein sequence ID" value="SVE13897.1"/>
    <property type="molecule type" value="Genomic_DNA"/>
</dbReference>
<reference evidence="1" key="1">
    <citation type="submission" date="2018-05" db="EMBL/GenBank/DDBJ databases">
        <authorList>
            <person name="Lanie J.A."/>
            <person name="Ng W.-L."/>
            <person name="Kazmierczak K.M."/>
            <person name="Andrzejewski T.M."/>
            <person name="Davidsen T.M."/>
            <person name="Wayne K.J."/>
            <person name="Tettelin H."/>
            <person name="Glass J.I."/>
            <person name="Rusch D."/>
            <person name="Podicherti R."/>
            <person name="Tsui H.-C.T."/>
            <person name="Winkler M.E."/>
        </authorList>
    </citation>
    <scope>NUCLEOTIDE SEQUENCE</scope>
</reference>
<proteinExistence type="predicted"/>
<gene>
    <name evidence="1" type="ORF">METZ01_LOCUS466751</name>
</gene>
<dbReference type="AlphaFoldDB" id="A0A383B1E2"/>
<organism evidence="1">
    <name type="scientific">marine metagenome</name>
    <dbReference type="NCBI Taxonomy" id="408172"/>
    <lineage>
        <taxon>unclassified sequences</taxon>
        <taxon>metagenomes</taxon>
        <taxon>ecological metagenomes</taxon>
    </lineage>
</organism>
<name>A0A383B1E2_9ZZZZ</name>